<keyword evidence="4" id="KW-0862">Zinc</keyword>
<evidence type="ECO:0000256" key="2">
    <source>
        <dbReference type="ARBA" id="ARBA00022737"/>
    </source>
</evidence>
<sequence length="332" mass="36213">MPASLGTYRHEDDYYASPSLVSMHASSTPHHRYDASSTPHHRYDAYSRPHTLPPTHTNSYPMPAQSWPTLATAPLPHSSSITVPSSIPTSPRDTYRSLSTSESQRAPNAAMLYAQSQALPSSSVLSLLSTQARGSSALPSTSSVPRLPPILQVEKQQVTTSATQAASASRRRNEANFICPVPGCGSTFTRRFNLRGEYTNPPVSVGIDLGTSLSFANARYIVVGHLRSHTEERPFVCEWPGCNKGFARQHDCKRHQALHTSRSTSNVCQGCGKTFSRLDALNRHLRSEGGAECRQTTEAVAIAARSSPNNNEEDWESKSNSTDYSSGRTPAR</sequence>
<dbReference type="PROSITE" id="PS00028">
    <property type="entry name" value="ZINC_FINGER_C2H2_1"/>
    <property type="match status" value="1"/>
</dbReference>
<keyword evidence="2" id="KW-0677">Repeat</keyword>
<dbReference type="PROSITE" id="PS50157">
    <property type="entry name" value="ZINC_FINGER_C2H2_2"/>
    <property type="match status" value="2"/>
</dbReference>
<dbReference type="Proteomes" id="UP000308730">
    <property type="component" value="Unassembled WGS sequence"/>
</dbReference>
<proteinExistence type="predicted"/>
<feature type="region of interest" description="Disordered" evidence="6">
    <location>
        <begin position="302"/>
        <end position="332"/>
    </location>
</feature>
<keyword evidence="1" id="KW-0479">Metal-binding</keyword>
<dbReference type="Pfam" id="PF00096">
    <property type="entry name" value="zf-C2H2"/>
    <property type="match status" value="1"/>
</dbReference>
<dbReference type="AlphaFoldDB" id="A0A4S4N0D8"/>
<feature type="domain" description="C2H2-type" evidence="7">
    <location>
        <begin position="266"/>
        <end position="293"/>
    </location>
</feature>
<dbReference type="OrthoDB" id="4748970at2759"/>
<keyword evidence="3 5" id="KW-0863">Zinc-finger</keyword>
<dbReference type="GO" id="GO:0008270">
    <property type="term" value="F:zinc ion binding"/>
    <property type="evidence" value="ECO:0007669"/>
    <property type="project" value="UniProtKB-KW"/>
</dbReference>
<dbReference type="EMBL" id="SGPM01000025">
    <property type="protein sequence ID" value="THH32312.1"/>
    <property type="molecule type" value="Genomic_DNA"/>
</dbReference>
<evidence type="ECO:0000256" key="1">
    <source>
        <dbReference type="ARBA" id="ARBA00022723"/>
    </source>
</evidence>
<reference evidence="8 9" key="1">
    <citation type="submission" date="2019-02" db="EMBL/GenBank/DDBJ databases">
        <title>Genome sequencing of the rare red list fungi Antrodiella citrinella (Flaviporus citrinellus).</title>
        <authorList>
            <person name="Buettner E."/>
            <person name="Kellner H."/>
        </authorList>
    </citation>
    <scope>NUCLEOTIDE SEQUENCE [LARGE SCALE GENOMIC DNA]</scope>
    <source>
        <strain evidence="8 9">DSM 108506</strain>
    </source>
</reference>
<accession>A0A4S4N0D8</accession>
<keyword evidence="9" id="KW-1185">Reference proteome</keyword>
<evidence type="ECO:0000256" key="4">
    <source>
        <dbReference type="ARBA" id="ARBA00022833"/>
    </source>
</evidence>
<feature type="compositionally biased region" description="Polar residues" evidence="6">
    <location>
        <begin position="318"/>
        <end position="332"/>
    </location>
</feature>
<evidence type="ECO:0000256" key="5">
    <source>
        <dbReference type="PROSITE-ProRule" id="PRU00042"/>
    </source>
</evidence>
<dbReference type="PANTHER" id="PTHR23235:SF120">
    <property type="entry name" value="KRUPPEL-LIKE FACTOR 15"/>
    <property type="match status" value="1"/>
</dbReference>
<feature type="compositionally biased region" description="Low complexity" evidence="6">
    <location>
        <begin position="78"/>
        <end position="91"/>
    </location>
</feature>
<dbReference type="GO" id="GO:0000978">
    <property type="term" value="F:RNA polymerase II cis-regulatory region sequence-specific DNA binding"/>
    <property type="evidence" value="ECO:0007669"/>
    <property type="project" value="UniProtKB-ARBA"/>
</dbReference>
<dbReference type="FunFam" id="3.30.160.60:FF:000125">
    <property type="entry name" value="Putative zinc finger protein 143"/>
    <property type="match status" value="1"/>
</dbReference>
<name>A0A4S4N0D8_9APHY</name>
<evidence type="ECO:0000259" key="7">
    <source>
        <dbReference type="PROSITE" id="PS50157"/>
    </source>
</evidence>
<dbReference type="InterPro" id="IPR013087">
    <property type="entry name" value="Znf_C2H2_type"/>
</dbReference>
<dbReference type="GO" id="GO:0000981">
    <property type="term" value="F:DNA-binding transcription factor activity, RNA polymerase II-specific"/>
    <property type="evidence" value="ECO:0007669"/>
    <property type="project" value="TreeGrafter"/>
</dbReference>
<dbReference type="InterPro" id="IPR036236">
    <property type="entry name" value="Znf_C2H2_sf"/>
</dbReference>
<evidence type="ECO:0000313" key="9">
    <source>
        <dbReference type="Proteomes" id="UP000308730"/>
    </source>
</evidence>
<evidence type="ECO:0000256" key="3">
    <source>
        <dbReference type="ARBA" id="ARBA00022771"/>
    </source>
</evidence>
<dbReference type="PANTHER" id="PTHR23235">
    <property type="entry name" value="KRUEPPEL-LIKE TRANSCRIPTION FACTOR"/>
    <property type="match status" value="1"/>
</dbReference>
<gene>
    <name evidence="8" type="ORF">EUX98_g1914</name>
</gene>
<organism evidence="8 9">
    <name type="scientific">Antrodiella citrinella</name>
    <dbReference type="NCBI Taxonomy" id="2447956"/>
    <lineage>
        <taxon>Eukaryota</taxon>
        <taxon>Fungi</taxon>
        <taxon>Dikarya</taxon>
        <taxon>Basidiomycota</taxon>
        <taxon>Agaricomycotina</taxon>
        <taxon>Agaricomycetes</taxon>
        <taxon>Polyporales</taxon>
        <taxon>Steccherinaceae</taxon>
        <taxon>Antrodiella</taxon>
    </lineage>
</organism>
<protein>
    <recommendedName>
        <fullName evidence="7">C2H2-type domain-containing protein</fullName>
    </recommendedName>
</protein>
<feature type="domain" description="C2H2-type" evidence="7">
    <location>
        <begin position="235"/>
        <end position="264"/>
    </location>
</feature>
<evidence type="ECO:0000313" key="8">
    <source>
        <dbReference type="EMBL" id="THH32312.1"/>
    </source>
</evidence>
<dbReference type="Gene3D" id="3.30.160.60">
    <property type="entry name" value="Classic Zinc Finger"/>
    <property type="match status" value="3"/>
</dbReference>
<feature type="region of interest" description="Disordered" evidence="6">
    <location>
        <begin position="46"/>
        <end position="65"/>
    </location>
</feature>
<comment type="caution">
    <text evidence="8">The sequence shown here is derived from an EMBL/GenBank/DDBJ whole genome shotgun (WGS) entry which is preliminary data.</text>
</comment>
<dbReference type="SMART" id="SM00355">
    <property type="entry name" value="ZnF_C2H2"/>
    <property type="match status" value="2"/>
</dbReference>
<feature type="region of interest" description="Disordered" evidence="6">
    <location>
        <begin position="71"/>
        <end position="103"/>
    </location>
</feature>
<dbReference type="SUPFAM" id="SSF57667">
    <property type="entry name" value="beta-beta-alpha zinc fingers"/>
    <property type="match status" value="1"/>
</dbReference>
<evidence type="ECO:0000256" key="6">
    <source>
        <dbReference type="SAM" id="MobiDB-lite"/>
    </source>
</evidence>